<protein>
    <submittedName>
        <fullName evidence="3">Uncharacterized protein</fullName>
    </submittedName>
</protein>
<evidence type="ECO:0000313" key="3">
    <source>
        <dbReference type="EMBL" id="BFO21799.1"/>
    </source>
</evidence>
<evidence type="ECO:0000256" key="1">
    <source>
        <dbReference type="SAM" id="MobiDB-lite"/>
    </source>
</evidence>
<gene>
    <name evidence="3" type="ORF">SHKM778_81870</name>
</gene>
<reference evidence="3" key="2">
    <citation type="submission" date="2024-07" db="EMBL/GenBank/DDBJ databases">
        <title>Streptomyces haneummycinica sp. nov., a new antibiotic-producing actinobacterium isolated from marine sediment.</title>
        <authorList>
            <person name="Uemura M."/>
            <person name="Hamada M."/>
            <person name="Hirano S."/>
            <person name="Kobayashi K."/>
            <person name="Ohshiro T."/>
            <person name="Kobayashi T."/>
            <person name="Terahara T."/>
        </authorList>
    </citation>
    <scope>NUCLEOTIDE SEQUENCE</scope>
    <source>
        <strain evidence="3">KM77-8</strain>
    </source>
</reference>
<feature type="chain" id="PRO_5043366910" evidence="2">
    <location>
        <begin position="32"/>
        <end position="154"/>
    </location>
</feature>
<sequence length="154" mass="15879">MSGVWSRKRFRVRVVGALVAAMALSVGSVPALTSEAVAGAPASTESGTQRAGDDAEGLTETEALAKAKKAGEAVEIASLRGEASEVFATPNGNLEAREYLRPVWTRTGGVWKRIDTDLTVADTGTVMPKASTMDMEFSGGGKTRWCGCGGPGGS</sequence>
<proteinExistence type="predicted"/>
<reference evidence="3" key="1">
    <citation type="submission" date="2024-06" db="EMBL/GenBank/DDBJ databases">
        <authorList>
            <consortium name="consrtm"/>
            <person name="Uemura M."/>
            <person name="Terahara T."/>
        </authorList>
    </citation>
    <scope>NUCLEOTIDE SEQUENCE</scope>
    <source>
        <strain evidence="3">KM77-8</strain>
    </source>
</reference>
<dbReference type="AlphaFoldDB" id="A0AAT9HX42"/>
<keyword evidence="2" id="KW-0732">Signal</keyword>
<name>A0AAT9HX42_9ACTN</name>
<evidence type="ECO:0000256" key="2">
    <source>
        <dbReference type="SAM" id="SignalP"/>
    </source>
</evidence>
<feature type="signal peptide" evidence="2">
    <location>
        <begin position="1"/>
        <end position="31"/>
    </location>
</feature>
<feature type="region of interest" description="Disordered" evidence="1">
    <location>
        <begin position="39"/>
        <end position="58"/>
    </location>
</feature>
<dbReference type="EMBL" id="AP035768">
    <property type="protein sequence ID" value="BFO21799.1"/>
    <property type="molecule type" value="Genomic_DNA"/>
</dbReference>
<accession>A0AAT9HX42</accession>
<organism evidence="3">
    <name type="scientific">Streptomyces haneummycinicus</name>
    <dbReference type="NCBI Taxonomy" id="3074435"/>
    <lineage>
        <taxon>Bacteria</taxon>
        <taxon>Bacillati</taxon>
        <taxon>Actinomycetota</taxon>
        <taxon>Actinomycetes</taxon>
        <taxon>Kitasatosporales</taxon>
        <taxon>Streptomycetaceae</taxon>
        <taxon>Streptomyces</taxon>
    </lineage>
</organism>